<gene>
    <name evidence="1" type="ORF">LY28_02733</name>
</gene>
<accession>A0A318XV32</accession>
<comment type="caution">
    <text evidence="1">The sequence shown here is derived from an EMBL/GenBank/DDBJ whole genome shotgun (WGS) entry which is preliminary data.</text>
</comment>
<organism evidence="1 2">
    <name type="scientific">Ruminiclostridium sufflavum DSM 19573</name>
    <dbReference type="NCBI Taxonomy" id="1121337"/>
    <lineage>
        <taxon>Bacteria</taxon>
        <taxon>Bacillati</taxon>
        <taxon>Bacillota</taxon>
        <taxon>Clostridia</taxon>
        <taxon>Eubacteriales</taxon>
        <taxon>Oscillospiraceae</taxon>
        <taxon>Ruminiclostridium</taxon>
    </lineage>
</organism>
<protein>
    <submittedName>
        <fullName evidence="1">Uncharacterized protein</fullName>
    </submittedName>
</protein>
<dbReference type="AlphaFoldDB" id="A0A318XV32"/>
<evidence type="ECO:0000313" key="2">
    <source>
        <dbReference type="Proteomes" id="UP000248132"/>
    </source>
</evidence>
<dbReference type="EMBL" id="QKMR01000017">
    <property type="protein sequence ID" value="PYG86707.1"/>
    <property type="molecule type" value="Genomic_DNA"/>
</dbReference>
<reference evidence="1 2" key="1">
    <citation type="submission" date="2018-06" db="EMBL/GenBank/DDBJ databases">
        <title>Genomic Encyclopedia of Type Strains, Phase I: the one thousand microbial genomes (KMG-I) project.</title>
        <authorList>
            <person name="Kyrpides N."/>
        </authorList>
    </citation>
    <scope>NUCLEOTIDE SEQUENCE [LARGE SCALE GENOMIC DNA]</scope>
    <source>
        <strain evidence="1 2">DSM 19573</strain>
    </source>
</reference>
<evidence type="ECO:0000313" key="1">
    <source>
        <dbReference type="EMBL" id="PYG86707.1"/>
    </source>
</evidence>
<keyword evidence="2" id="KW-1185">Reference proteome</keyword>
<proteinExistence type="predicted"/>
<name>A0A318XV32_9FIRM</name>
<sequence length="84" mass="9783">MTKHEKYIQELSKTNFVTGLTSSIFANEIGARALLKILMDKGIITLEEWNNAIHFVTERFVDLHVHDYDELSEPDFLDFNPRSK</sequence>
<dbReference type="RefSeq" id="WP_110462735.1">
    <property type="nucleotide sequence ID" value="NZ_QKMR01000017.1"/>
</dbReference>
<dbReference type="Proteomes" id="UP000248132">
    <property type="component" value="Unassembled WGS sequence"/>
</dbReference>